<name>A0A6J4J1Q1_9PROT</name>
<protein>
    <submittedName>
        <fullName evidence="2">Hypothetical oxidoreductase, YbiC homolog</fullName>
    </submittedName>
</protein>
<feature type="region of interest" description="Disordered" evidence="1">
    <location>
        <begin position="155"/>
        <end position="351"/>
    </location>
</feature>
<feature type="compositionally biased region" description="Low complexity" evidence="1">
    <location>
        <begin position="190"/>
        <end position="201"/>
    </location>
</feature>
<feature type="compositionally biased region" description="Low complexity" evidence="1">
    <location>
        <begin position="255"/>
        <end position="270"/>
    </location>
</feature>
<feature type="non-terminal residue" evidence="2">
    <location>
        <position position="351"/>
    </location>
</feature>
<proteinExistence type="predicted"/>
<accession>A0A6J4J1Q1</accession>
<feature type="compositionally biased region" description="Basic and acidic residues" evidence="1">
    <location>
        <begin position="46"/>
        <end position="60"/>
    </location>
</feature>
<dbReference type="EMBL" id="CADCTG010000214">
    <property type="protein sequence ID" value="CAA9265480.1"/>
    <property type="molecule type" value="Genomic_DNA"/>
</dbReference>
<sequence>AQGPSGAAAGDRPDSAGRQRRAGRGGRDGGAALRFGQPRRPRQPRRHPDPRLHRPRESGPHRPRRAVHRPAGKPDHRRHRRQLGVRLRGQRARHALGDREGAHRQPRRGHRVPARPCRAPRNLSFDGGRGGHDRHGLGGFRAVAQVGRALWRARSAARHQPLGGRGALGPRGAALPRHGDLRRRGGQSEAGPGARAADPARLGGGQRGPAHHRPEAPGGRRRSAAARRPRRGLQGHGPRGDRRDPVRHPHRPRLRGGALRPPQRRLLPAGDQGGRFPALAGVPRAGGRPRRLPEGHAALRGQPRRALPGGDGTHARNRAEARRHRHRGLDLGQAERPGRGGRPVRAARFRL</sequence>
<feature type="compositionally biased region" description="Basic and acidic residues" evidence="1">
    <location>
        <begin position="238"/>
        <end position="247"/>
    </location>
</feature>
<dbReference type="AlphaFoldDB" id="A0A6J4J1Q1"/>
<organism evidence="2">
    <name type="scientific">uncultured Acetobacteraceae bacterium</name>
    <dbReference type="NCBI Taxonomy" id="169975"/>
    <lineage>
        <taxon>Bacteria</taxon>
        <taxon>Pseudomonadati</taxon>
        <taxon>Pseudomonadota</taxon>
        <taxon>Alphaproteobacteria</taxon>
        <taxon>Acetobacterales</taxon>
        <taxon>Acetobacteraceae</taxon>
        <taxon>environmental samples</taxon>
    </lineage>
</organism>
<reference evidence="2" key="1">
    <citation type="submission" date="2020-02" db="EMBL/GenBank/DDBJ databases">
        <authorList>
            <person name="Meier V. D."/>
        </authorList>
    </citation>
    <scope>NUCLEOTIDE SEQUENCE</scope>
    <source>
        <strain evidence="2">AVDCRST_MAG08</strain>
    </source>
</reference>
<evidence type="ECO:0000256" key="1">
    <source>
        <dbReference type="SAM" id="MobiDB-lite"/>
    </source>
</evidence>
<feature type="compositionally biased region" description="Basic residues" evidence="1">
    <location>
        <begin position="104"/>
        <end position="113"/>
    </location>
</feature>
<feature type="non-terminal residue" evidence="2">
    <location>
        <position position="1"/>
    </location>
</feature>
<feature type="region of interest" description="Disordered" evidence="1">
    <location>
        <begin position="1"/>
        <end position="132"/>
    </location>
</feature>
<feature type="compositionally biased region" description="Basic residues" evidence="1">
    <location>
        <begin position="219"/>
        <end position="233"/>
    </location>
</feature>
<gene>
    <name evidence="2" type="ORF">AVDCRST_MAG08-2977</name>
</gene>
<feature type="compositionally biased region" description="Low complexity" evidence="1">
    <location>
        <begin position="277"/>
        <end position="286"/>
    </location>
</feature>
<feature type="compositionally biased region" description="Basic residues" evidence="1">
    <location>
        <begin position="61"/>
        <end position="94"/>
    </location>
</feature>
<evidence type="ECO:0000313" key="2">
    <source>
        <dbReference type="EMBL" id="CAA9265480.1"/>
    </source>
</evidence>